<dbReference type="RefSeq" id="WP_073131392.1">
    <property type="nucleotide sequence ID" value="NZ_FQWQ01000001.1"/>
</dbReference>
<feature type="binding site" evidence="3">
    <location>
        <position position="138"/>
    </location>
    <ligand>
        <name>acetyl-CoA</name>
        <dbReference type="ChEBI" id="CHEBI:57288"/>
    </ligand>
</feature>
<name>A0A1M5KVC4_9BACT</name>
<keyword evidence="5" id="KW-0808">Transferase</keyword>
<dbReference type="SUPFAM" id="SSF51161">
    <property type="entry name" value="Trimeric LpxA-like enzymes"/>
    <property type="match status" value="1"/>
</dbReference>
<feature type="site" description="Increases basicity of active site His" evidence="2">
    <location>
        <position position="130"/>
    </location>
</feature>
<reference evidence="5 6" key="1">
    <citation type="submission" date="2016-11" db="EMBL/GenBank/DDBJ databases">
        <authorList>
            <person name="Jaros S."/>
            <person name="Januszkiewicz K."/>
            <person name="Wedrychowicz H."/>
        </authorList>
    </citation>
    <scope>NUCLEOTIDE SEQUENCE [LARGE SCALE GENOMIC DNA]</scope>
    <source>
        <strain evidence="5 6">DSM 24574</strain>
    </source>
</reference>
<evidence type="ECO:0000313" key="5">
    <source>
        <dbReference type="EMBL" id="SHG56721.1"/>
    </source>
</evidence>
<dbReference type="PANTHER" id="PTHR43300:SF7">
    <property type="entry name" value="UDP-N-ACETYLBACILLOSAMINE N-ACETYLTRANSFERASE"/>
    <property type="match status" value="1"/>
</dbReference>
<feature type="binding site" evidence="3">
    <location>
        <position position="65"/>
    </location>
    <ligand>
        <name>substrate</name>
    </ligand>
</feature>
<keyword evidence="5" id="KW-0012">Acyltransferase</keyword>
<dbReference type="NCBIfam" id="TIGR03570">
    <property type="entry name" value="NeuD_NnaD"/>
    <property type="match status" value="1"/>
</dbReference>
<evidence type="ECO:0000256" key="2">
    <source>
        <dbReference type="PIRSR" id="PIRSR620019-1"/>
    </source>
</evidence>
<proteinExistence type="inferred from homology"/>
<dbReference type="InterPro" id="IPR020019">
    <property type="entry name" value="AcTrfase_PglD-like"/>
</dbReference>
<dbReference type="CDD" id="cd03360">
    <property type="entry name" value="LbH_AT_putative"/>
    <property type="match status" value="1"/>
</dbReference>
<evidence type="ECO:0000256" key="3">
    <source>
        <dbReference type="PIRSR" id="PIRSR620019-2"/>
    </source>
</evidence>
<evidence type="ECO:0000259" key="4">
    <source>
        <dbReference type="Pfam" id="PF17836"/>
    </source>
</evidence>
<protein>
    <submittedName>
        <fullName evidence="5">Sugar O-acyltransferase, sialic acid O-acetyltransferase NeuD family</fullName>
    </submittedName>
</protein>
<dbReference type="STRING" id="947013.SAMN04488109_0860"/>
<feature type="active site" description="Proton acceptor" evidence="2">
    <location>
        <position position="129"/>
    </location>
</feature>
<gene>
    <name evidence="5" type="ORF">SAMN04488109_0860</name>
</gene>
<dbReference type="Gene3D" id="3.40.50.20">
    <property type="match status" value="1"/>
</dbReference>
<dbReference type="InterPro" id="IPR011004">
    <property type="entry name" value="Trimer_LpxA-like_sf"/>
</dbReference>
<dbReference type="InterPro" id="IPR050179">
    <property type="entry name" value="Trans_hexapeptide_repeat"/>
</dbReference>
<dbReference type="EMBL" id="FQWQ01000001">
    <property type="protein sequence ID" value="SHG56721.1"/>
    <property type="molecule type" value="Genomic_DNA"/>
</dbReference>
<comment type="similarity">
    <text evidence="1">Belongs to the transferase hexapeptide repeat family.</text>
</comment>
<keyword evidence="6" id="KW-1185">Reference proteome</keyword>
<dbReference type="PANTHER" id="PTHR43300">
    <property type="entry name" value="ACETYLTRANSFERASE"/>
    <property type="match status" value="1"/>
</dbReference>
<feature type="domain" description="PglD N-terminal" evidence="4">
    <location>
        <begin position="6"/>
        <end position="75"/>
    </location>
</feature>
<evidence type="ECO:0000313" key="6">
    <source>
        <dbReference type="Proteomes" id="UP000184212"/>
    </source>
</evidence>
<organism evidence="5 6">
    <name type="scientific">Chryseolinea serpens</name>
    <dbReference type="NCBI Taxonomy" id="947013"/>
    <lineage>
        <taxon>Bacteria</taxon>
        <taxon>Pseudomonadati</taxon>
        <taxon>Bacteroidota</taxon>
        <taxon>Cytophagia</taxon>
        <taxon>Cytophagales</taxon>
        <taxon>Fulvivirgaceae</taxon>
        <taxon>Chryseolinea</taxon>
    </lineage>
</organism>
<dbReference type="AlphaFoldDB" id="A0A1M5KVC4"/>
<evidence type="ECO:0000256" key="1">
    <source>
        <dbReference type="ARBA" id="ARBA00007274"/>
    </source>
</evidence>
<dbReference type="Pfam" id="PF17836">
    <property type="entry name" value="PglD_N"/>
    <property type="match status" value="1"/>
</dbReference>
<dbReference type="Gene3D" id="2.160.10.10">
    <property type="entry name" value="Hexapeptide repeat proteins"/>
    <property type="match status" value="1"/>
</dbReference>
<dbReference type="Proteomes" id="UP000184212">
    <property type="component" value="Unassembled WGS sequence"/>
</dbReference>
<accession>A0A1M5KVC4</accession>
<dbReference type="GO" id="GO:0016746">
    <property type="term" value="F:acyltransferase activity"/>
    <property type="evidence" value="ECO:0007669"/>
    <property type="project" value="UniProtKB-KW"/>
</dbReference>
<dbReference type="InterPro" id="IPR041561">
    <property type="entry name" value="PglD_N"/>
</dbReference>
<sequence length="206" mass="21320">MGTNDVILQGGGEHARVVLDSLLAQGANVIALFDPKFSGTLFGVPQRGAYDRSFRADAHAIVAIGDNAVRKRVAEDTIHRFTSTVHPSVVMSPFAEVGPGSMILQGAIIQAQARIGEHVIVNTGAQVDHDCVVADFVHLAPGVILCGTVRVGQGAFIGAGATIIPGKKVGAWATVGAGAVVLDDVPEYAVVVGNPARVIKYNTPPL</sequence>